<organism evidence="1 2">
    <name type="scientific">Mycolicibacterium rufum</name>
    <dbReference type="NCBI Taxonomy" id="318424"/>
    <lineage>
        <taxon>Bacteria</taxon>
        <taxon>Bacillati</taxon>
        <taxon>Actinomycetota</taxon>
        <taxon>Actinomycetes</taxon>
        <taxon>Mycobacteriales</taxon>
        <taxon>Mycobacteriaceae</taxon>
        <taxon>Mycolicibacterium</taxon>
    </lineage>
</organism>
<sequence>MSASRITSALRCSVSRLASGADSWLRTSVLPSTARTIAPASITSVVRLRSRTFSRTVVHMLRTAAAFGSPAATAAAGVTGGASTA</sequence>
<dbReference type="Proteomes" id="UP001140272">
    <property type="component" value="Unassembled WGS sequence"/>
</dbReference>
<accession>A0A9X3BML9</accession>
<dbReference type="EMBL" id="JACKRN010000084">
    <property type="protein sequence ID" value="MCV7069552.1"/>
    <property type="molecule type" value="Genomic_DNA"/>
</dbReference>
<evidence type="ECO:0000313" key="2">
    <source>
        <dbReference type="Proteomes" id="UP001140272"/>
    </source>
</evidence>
<comment type="caution">
    <text evidence="1">The sequence shown here is derived from an EMBL/GenBank/DDBJ whole genome shotgun (WGS) entry which is preliminary data.</text>
</comment>
<feature type="non-terminal residue" evidence="1">
    <location>
        <position position="85"/>
    </location>
</feature>
<dbReference type="AlphaFoldDB" id="A0A9X3BML9"/>
<gene>
    <name evidence="1" type="ORF">H7H73_02550</name>
</gene>
<evidence type="ECO:0000313" key="1">
    <source>
        <dbReference type="EMBL" id="MCV7069552.1"/>
    </source>
</evidence>
<name>A0A9X3BML9_9MYCO</name>
<reference evidence="1" key="1">
    <citation type="submission" date="2020-07" db="EMBL/GenBank/DDBJ databases">
        <authorList>
            <person name="Pettersson B.M.F."/>
            <person name="Behra P.R.K."/>
            <person name="Ramesh M."/>
            <person name="Das S."/>
            <person name="Dasgupta S."/>
            <person name="Kirsebom L.A."/>
        </authorList>
    </citation>
    <scope>NUCLEOTIDE SEQUENCE</scope>
    <source>
        <strain evidence="1">DSM 45406</strain>
    </source>
</reference>
<protein>
    <submittedName>
        <fullName evidence="1">Uncharacterized protein</fullName>
    </submittedName>
</protein>
<proteinExistence type="predicted"/>
<reference evidence="1" key="2">
    <citation type="journal article" date="2022" name="BMC Genomics">
        <title>Comparative genome analysis of mycobacteria focusing on tRNA and non-coding RNA.</title>
        <authorList>
            <person name="Behra P.R.K."/>
            <person name="Pettersson B.M.F."/>
            <person name="Ramesh M."/>
            <person name="Das S."/>
            <person name="Dasgupta S."/>
            <person name="Kirsebom L.A."/>
        </authorList>
    </citation>
    <scope>NUCLEOTIDE SEQUENCE</scope>
    <source>
        <strain evidence="1">DSM 45406</strain>
    </source>
</reference>